<name>A0A0F7S735_9BASI</name>
<evidence type="ECO:0000259" key="4">
    <source>
        <dbReference type="Pfam" id="PF08386"/>
    </source>
</evidence>
<accession>A0A0F7S735</accession>
<dbReference type="PANTHER" id="PTHR43248:SF25">
    <property type="entry name" value="AB HYDROLASE-1 DOMAIN-CONTAINING PROTEIN-RELATED"/>
    <property type="match status" value="1"/>
</dbReference>
<dbReference type="GO" id="GO:0016787">
    <property type="term" value="F:hydrolase activity"/>
    <property type="evidence" value="ECO:0007669"/>
    <property type="project" value="UniProtKB-KW"/>
</dbReference>
<feature type="domain" description="Peptidase S33 tripeptidyl aminopeptidase-like C-terminal" evidence="4">
    <location>
        <begin position="506"/>
        <end position="609"/>
    </location>
</feature>
<dbReference type="AlphaFoldDB" id="A0A0F7S735"/>
<evidence type="ECO:0000256" key="1">
    <source>
        <dbReference type="ARBA" id="ARBA00010088"/>
    </source>
</evidence>
<organism evidence="6 7">
    <name type="scientific">Sporisorium scitamineum</name>
    <dbReference type="NCBI Taxonomy" id="49012"/>
    <lineage>
        <taxon>Eukaryota</taxon>
        <taxon>Fungi</taxon>
        <taxon>Dikarya</taxon>
        <taxon>Basidiomycota</taxon>
        <taxon>Ustilaginomycotina</taxon>
        <taxon>Ustilaginomycetes</taxon>
        <taxon>Ustilaginales</taxon>
        <taxon>Ustilaginaceae</taxon>
        <taxon>Sporisorium</taxon>
    </lineage>
</organism>
<feature type="domain" description="AB hydrolase-1" evidence="3">
    <location>
        <begin position="156"/>
        <end position="321"/>
    </location>
</feature>
<dbReference type="EMBL" id="CCFA01000778">
    <property type="protein sequence ID" value="CDW96700.1"/>
    <property type="molecule type" value="Genomic_DNA"/>
</dbReference>
<comment type="similarity">
    <text evidence="1">Belongs to the peptidase S33 family.</text>
</comment>
<dbReference type="InterPro" id="IPR013595">
    <property type="entry name" value="Pept_S33_TAP-like_C"/>
</dbReference>
<dbReference type="Pfam" id="PF00561">
    <property type="entry name" value="Abhydrolase_1"/>
    <property type="match status" value="1"/>
</dbReference>
<dbReference type="InterPro" id="IPR000073">
    <property type="entry name" value="AB_hydrolase_1"/>
</dbReference>
<evidence type="ECO:0000313" key="7">
    <source>
        <dbReference type="Proteomes" id="UP000242770"/>
    </source>
</evidence>
<evidence type="ECO:0000313" key="5">
    <source>
        <dbReference type="EMBL" id="CDS82038.1"/>
    </source>
</evidence>
<dbReference type="Pfam" id="PF08386">
    <property type="entry name" value="Abhydrolase_4"/>
    <property type="match status" value="1"/>
</dbReference>
<dbReference type="STRING" id="49012.A0A0F7S735"/>
<dbReference type="PANTHER" id="PTHR43248">
    <property type="entry name" value="2-SUCCINYL-6-HYDROXY-2,4-CYCLOHEXADIENE-1-CARBOXYLATE SYNTHASE"/>
    <property type="match status" value="1"/>
</dbReference>
<reference evidence="7" key="2">
    <citation type="submission" date="2014-06" db="EMBL/GenBank/DDBJ databases">
        <authorList>
            <person name="Berkman P.J."/>
        </authorList>
    </citation>
    <scope>NUCLEOTIDE SEQUENCE [LARGE SCALE GENOMIC DNA]</scope>
</reference>
<dbReference type="Proteomes" id="UP000242770">
    <property type="component" value="Unassembled WGS sequence"/>
</dbReference>
<gene>
    <name evidence="6" type="primary">SSCI15010.1</name>
    <name evidence="5" type="ORF">SPSC_00220</name>
</gene>
<dbReference type="InterPro" id="IPR029058">
    <property type="entry name" value="AB_hydrolase_fold"/>
</dbReference>
<dbReference type="InterPro" id="IPR051601">
    <property type="entry name" value="Serine_prot/Carboxylest_S33"/>
</dbReference>
<dbReference type="SUPFAM" id="SSF53474">
    <property type="entry name" value="alpha/beta-Hydrolases"/>
    <property type="match status" value="1"/>
</dbReference>
<dbReference type="Gene3D" id="3.40.50.1820">
    <property type="entry name" value="alpha/beta hydrolase"/>
    <property type="match status" value="1"/>
</dbReference>
<evidence type="ECO:0000313" key="6">
    <source>
        <dbReference type="EMBL" id="CDW96700.1"/>
    </source>
</evidence>
<reference evidence="5" key="1">
    <citation type="submission" date="2014-06" db="EMBL/GenBank/DDBJ databases">
        <authorList>
            <person name="Ju J."/>
            <person name="Zhang J."/>
        </authorList>
    </citation>
    <scope>NUCLEOTIDE SEQUENCE</scope>
    <source>
        <strain evidence="5">SscI8</strain>
    </source>
</reference>
<keyword evidence="7" id="KW-1185">Reference proteome</keyword>
<dbReference type="OrthoDB" id="425534at2759"/>
<evidence type="ECO:0000256" key="2">
    <source>
        <dbReference type="ARBA" id="ARBA00022801"/>
    </source>
</evidence>
<sequence>MSKKGGKAPLLPEAIAIAHHSAGRRSVSRCIKLTLFALAFLTLYHLDLQLLPRRIRKHSPHKGWGPFPGKNDPFRFLPCTNATLRPGVDEARPVEAWMRSYDAEPSHWSWGANSTGLYLCGWLDVPLDYTNASDPRIVRLAVTKYQHSPRGASQRTLVVEPGGPGTSGTNLVFRKAEHFSSAYTNSTFDVLGWDPRGVNASQPSIACFPYDADRDRYALFASRFYREVEDAPRRAMLMADAMNEAVLGACARKYRDVVRMLSTSFVARDLDRLREALGGRVLDGYFVSYGTGIGQIYASMFPERVGRLVLDGTEMVLDWQSEVGAFGLDALDNITASFHDGFLGECIAAGPQLCDLAKPLHNSTTLPTKDSLISTMDTLFSTLIHRPIPGYTDNSGPVLITYSRVVSLIYSALYSASSWPPLATAFYQLLQGDPTLISLFVDSWEYDPSSPSPTRPIHSSDELGMLVVCSDQYYAPLPTTYDRTTNGEQWYLDLWHRMVNQSEIGGDNRFHDILPCRQWNASFPAPKEVFRGRLNHTLSNPVLLVAETYDPATPLRNGRRLLGEMGENARLVVLDAFSHSSRDWSECVREVISEYVLEGKVPRERETRCRADRRPYRFDEEGEVGGALEVWQAHVAEMRAIAPRLGRRRGF</sequence>
<evidence type="ECO:0000259" key="3">
    <source>
        <dbReference type="Pfam" id="PF00561"/>
    </source>
</evidence>
<keyword evidence="2" id="KW-0378">Hydrolase</keyword>
<proteinExistence type="inferred from homology"/>
<reference evidence="6" key="3">
    <citation type="submission" date="2014-06" db="EMBL/GenBank/DDBJ databases">
        <authorList>
            <person name="Berkman J.Paul."/>
        </authorList>
    </citation>
    <scope>NUCLEOTIDE SEQUENCE [LARGE SCALE GENOMIC DNA]</scope>
</reference>
<dbReference type="EMBL" id="LK056650">
    <property type="protein sequence ID" value="CDS82038.1"/>
    <property type="molecule type" value="Genomic_DNA"/>
</dbReference>
<protein>
    <submittedName>
        <fullName evidence="6">Uncharacterized protein</fullName>
    </submittedName>
</protein>